<dbReference type="RefSeq" id="WP_259057663.1">
    <property type="nucleotide sequence ID" value="NZ_JANUCT010000026.1"/>
</dbReference>
<comment type="caution">
    <text evidence="1">The sequence shown here is derived from an EMBL/GenBank/DDBJ whole genome shotgun (WGS) entry which is preliminary data.</text>
</comment>
<reference evidence="1" key="1">
    <citation type="submission" date="2022-08" db="EMBL/GenBank/DDBJ databases">
        <title>Genomic Encyclopedia of Type Strains, Phase III (KMG-III): the genomes of soil and plant-associated and newly described type strains.</title>
        <authorList>
            <person name="Whitman W."/>
        </authorList>
    </citation>
    <scope>NUCLEOTIDE SEQUENCE</scope>
    <source>
        <strain evidence="1">HMT 1</strain>
    </source>
</reference>
<dbReference type="EMBL" id="JANUCT010000026">
    <property type="protein sequence ID" value="MCS3904543.1"/>
    <property type="molecule type" value="Genomic_DNA"/>
</dbReference>
<evidence type="ECO:0000313" key="1">
    <source>
        <dbReference type="EMBL" id="MCS3904543.1"/>
    </source>
</evidence>
<organism evidence="1 2">
    <name type="scientific">Methylohalomonas lacus</name>
    <dbReference type="NCBI Taxonomy" id="398773"/>
    <lineage>
        <taxon>Bacteria</taxon>
        <taxon>Pseudomonadati</taxon>
        <taxon>Pseudomonadota</taxon>
        <taxon>Gammaproteobacteria</taxon>
        <taxon>Methylohalomonadales</taxon>
        <taxon>Methylohalomonadaceae</taxon>
        <taxon>Methylohalomonas</taxon>
    </lineage>
</organism>
<proteinExistence type="predicted"/>
<keyword evidence="2" id="KW-1185">Reference proteome</keyword>
<evidence type="ECO:0008006" key="3">
    <source>
        <dbReference type="Google" id="ProtNLM"/>
    </source>
</evidence>
<dbReference type="AlphaFoldDB" id="A0AAE3HPI6"/>
<name>A0AAE3HPI6_9GAMM</name>
<accession>A0AAE3HPI6</accession>
<dbReference type="Proteomes" id="UP001204445">
    <property type="component" value="Unassembled WGS sequence"/>
</dbReference>
<sequence length="221" mass="24586">MTTALDLGQAGRSDHYQYVNAPGQFGVIHQPGVNLAVWPRTLDHRWSGLLRRLLRERVHAVATLEPVDVEWLLLTEFARLSETDADSIELIRDIQNQARVFAELAGSATVTMRLEVVNTDECRLFHVDRHRLRLLCTYAGPGMEWLGNLQVNRAALGHGSNQRVLRQGRSRQLAPGHVAVLKGELYPGNAGNGIVHRSPTIGIAGQQRLRLRFDQPVAAVS</sequence>
<dbReference type="Pfam" id="PF08856">
    <property type="entry name" value="DUF1826"/>
    <property type="match status" value="1"/>
</dbReference>
<dbReference type="InterPro" id="IPR014955">
    <property type="entry name" value="DUF1826"/>
</dbReference>
<gene>
    <name evidence="1" type="ORF">J2T55_002582</name>
</gene>
<evidence type="ECO:0000313" key="2">
    <source>
        <dbReference type="Proteomes" id="UP001204445"/>
    </source>
</evidence>
<protein>
    <recommendedName>
        <fullName evidence="3">DUF1826 domain-containing protein</fullName>
    </recommendedName>
</protein>